<dbReference type="EMBL" id="JBDJPC010000001">
    <property type="protein sequence ID" value="KAL1518049.1"/>
    <property type="molecule type" value="Genomic_DNA"/>
</dbReference>
<dbReference type="InterPro" id="IPR050168">
    <property type="entry name" value="AAA_ATPase_domain"/>
</dbReference>
<dbReference type="Gene3D" id="1.10.8.60">
    <property type="match status" value="2"/>
</dbReference>
<evidence type="ECO:0000256" key="4">
    <source>
        <dbReference type="SAM" id="Coils"/>
    </source>
</evidence>
<keyword evidence="3 4" id="KW-0175">Coiled coil</keyword>
<dbReference type="SMART" id="SM00382">
    <property type="entry name" value="AAA"/>
    <property type="match status" value="2"/>
</dbReference>
<feature type="region of interest" description="Disordered" evidence="5">
    <location>
        <begin position="94"/>
        <end position="119"/>
    </location>
</feature>
<keyword evidence="8" id="KW-1185">Reference proteome</keyword>
<feature type="coiled-coil region" evidence="4">
    <location>
        <begin position="463"/>
        <end position="490"/>
    </location>
</feature>
<dbReference type="PANTHER" id="PTHR23077">
    <property type="entry name" value="AAA-FAMILY ATPASE"/>
    <property type="match status" value="1"/>
</dbReference>
<dbReference type="InterPro" id="IPR003960">
    <property type="entry name" value="ATPase_AAA_CS"/>
</dbReference>
<dbReference type="FunFam" id="3.40.50.300:FF:001025">
    <property type="entry name" value="ATPase family, AAA domain-containing 2B"/>
    <property type="match status" value="1"/>
</dbReference>
<evidence type="ECO:0000313" key="7">
    <source>
        <dbReference type="EMBL" id="KAL1518049.1"/>
    </source>
</evidence>
<dbReference type="InterPro" id="IPR003959">
    <property type="entry name" value="ATPase_AAA_core"/>
</dbReference>
<dbReference type="Pfam" id="PF00004">
    <property type="entry name" value="AAA"/>
    <property type="match status" value="2"/>
</dbReference>
<dbReference type="GO" id="GO:0005524">
    <property type="term" value="F:ATP binding"/>
    <property type="evidence" value="ECO:0007669"/>
    <property type="project" value="UniProtKB-KW"/>
</dbReference>
<feature type="compositionally biased region" description="Acidic residues" evidence="5">
    <location>
        <begin position="95"/>
        <end position="112"/>
    </location>
</feature>
<proteinExistence type="predicted"/>
<evidence type="ECO:0000256" key="2">
    <source>
        <dbReference type="ARBA" id="ARBA00022840"/>
    </source>
</evidence>
<evidence type="ECO:0000256" key="5">
    <source>
        <dbReference type="SAM" id="MobiDB-lite"/>
    </source>
</evidence>
<gene>
    <name evidence="7" type="ORF">ABEB36_001732</name>
</gene>
<dbReference type="Pfam" id="PF17862">
    <property type="entry name" value="AAA_lid_3"/>
    <property type="match status" value="2"/>
</dbReference>
<organism evidence="7 8">
    <name type="scientific">Hypothenemus hampei</name>
    <name type="common">Coffee berry borer</name>
    <dbReference type="NCBI Taxonomy" id="57062"/>
    <lineage>
        <taxon>Eukaryota</taxon>
        <taxon>Metazoa</taxon>
        <taxon>Ecdysozoa</taxon>
        <taxon>Arthropoda</taxon>
        <taxon>Hexapoda</taxon>
        <taxon>Insecta</taxon>
        <taxon>Pterygota</taxon>
        <taxon>Neoptera</taxon>
        <taxon>Endopterygota</taxon>
        <taxon>Coleoptera</taxon>
        <taxon>Polyphaga</taxon>
        <taxon>Cucujiformia</taxon>
        <taxon>Curculionidae</taxon>
        <taxon>Scolytinae</taxon>
        <taxon>Hypothenemus</taxon>
    </lineage>
</organism>
<dbReference type="InterPro" id="IPR003593">
    <property type="entry name" value="AAA+_ATPase"/>
</dbReference>
<feature type="domain" description="AAA+ ATPase" evidence="6">
    <location>
        <begin position="255"/>
        <end position="394"/>
    </location>
</feature>
<dbReference type="Gene3D" id="1.10.10.2010">
    <property type="match status" value="1"/>
</dbReference>
<dbReference type="AlphaFoldDB" id="A0ABD1FI44"/>
<evidence type="ECO:0000256" key="1">
    <source>
        <dbReference type="ARBA" id="ARBA00022741"/>
    </source>
</evidence>
<dbReference type="InterPro" id="IPR031996">
    <property type="entry name" value="NVL2_nucleolin-bd"/>
</dbReference>
<feature type="region of interest" description="Disordered" evidence="5">
    <location>
        <begin position="148"/>
        <end position="192"/>
    </location>
</feature>
<dbReference type="PANTHER" id="PTHR23077:SF171">
    <property type="entry name" value="NUCLEAR VALOSIN-CONTAINING PROTEIN-LIKE"/>
    <property type="match status" value="1"/>
</dbReference>
<feature type="compositionally biased region" description="Polar residues" evidence="5">
    <location>
        <begin position="158"/>
        <end position="178"/>
    </location>
</feature>
<protein>
    <recommendedName>
        <fullName evidence="6">AAA+ ATPase domain-containing protein</fullName>
    </recommendedName>
</protein>
<comment type="caution">
    <text evidence="7">The sequence shown here is derived from an EMBL/GenBank/DDBJ whole genome shotgun (WGS) entry which is preliminary data.</text>
</comment>
<dbReference type="Gene3D" id="3.40.50.300">
    <property type="entry name" value="P-loop containing nucleotide triphosphate hydrolases"/>
    <property type="match status" value="2"/>
</dbReference>
<dbReference type="InterPro" id="IPR038100">
    <property type="entry name" value="NLV2_N_sf"/>
</dbReference>
<evidence type="ECO:0000256" key="3">
    <source>
        <dbReference type="ARBA" id="ARBA00023054"/>
    </source>
</evidence>
<keyword evidence="2" id="KW-0067">ATP-binding</keyword>
<feature type="region of interest" description="Disordered" evidence="5">
    <location>
        <begin position="507"/>
        <end position="533"/>
    </location>
</feature>
<dbReference type="FunFam" id="3.40.50.300:FF:000600">
    <property type="entry name" value="Nuclear valosin-containing protein-like"/>
    <property type="match status" value="1"/>
</dbReference>
<dbReference type="InterPro" id="IPR041569">
    <property type="entry name" value="AAA_lid_3"/>
</dbReference>
<evidence type="ECO:0000313" key="8">
    <source>
        <dbReference type="Proteomes" id="UP001566132"/>
    </source>
</evidence>
<name>A0ABD1FI44_HYPHA</name>
<dbReference type="SUPFAM" id="SSF52540">
    <property type="entry name" value="P-loop containing nucleoside triphosphate hydrolases"/>
    <property type="match status" value="2"/>
</dbReference>
<dbReference type="PROSITE" id="PS00674">
    <property type="entry name" value="AAA"/>
    <property type="match status" value="1"/>
</dbReference>
<evidence type="ECO:0000259" key="6">
    <source>
        <dbReference type="SMART" id="SM00382"/>
    </source>
</evidence>
<sequence>MGKITAPAVEIIPLNENKNNKLVNMSYMSDPSIVPRVKKYLESNIHKTYVDINQMADDLQKEYREYSRRKKSAFRASVKKAYSTVLQSYGLEDKDSSDEALVSDDSEQESETEDKFGENSMNNALIDLYQRQAMKSKPKIMENELIDISSEDSEEEATCSNTKSSNGVVAASTSQRPVVNSDPPSEGPSRKRKLEAMALPVKNASKKKKTSQEPFRDQTISFKNIGGMKETLEEVCQLSLHIVHPEIYYKLEVSRPKGFLLHGPPGCGKTLLANALAGELGVQLIKINAPKLMTGISIDSEERIRELFQRSYNAAPCVLFVDEIDAITSNRQSTQKEMERRIVAQFVSCLDDLTSSKNGDQVLVIGATNRPEAIHPSVRRAGRFDREICLGNPDVKDREDIIRVLSADLPLSLDFDYQKIAQYTPGYVGADLLSLIREAGMVAVKRIVVFINTLKEQKKIEHALATQRAMEEAKLAKKALEEAKKEEEIIVDNEVVKDKELESTTNASVVLLDDNEESPKEAEAGTSSSNNFQPNFLEIQGKPLKNGAQQQREVIEPDIIVEESQEPMPVDEISPKSTLQHLLSWIHDKTPINAEHFRDFYITMEDFALALKEVQSSVKHEGFVTVPDITWNDVGSLNELREELQMFILAPVRKSEAFEAFGFQAPVGVLLCGPPGCGKTLSARAIANEAAINFISIKGPELLNMYMGENDKAVTMCFERARISAPCVLFFEELDVLCPKISDSREGEVMTRVVNQMLTEIDRLHSRKGVFLLAATNKPDIIDPAILQRGRFDKILYVGQPSSEDRVDILRAITKNGTRPKLDDDVDLRSLGTSEQLKGYTGADLVALVREASMMAFKEDMFAVASRHFLKAVAKIRPSISEKDQKYYEKLRQRYTAVPETPEEEEMEYA</sequence>
<keyword evidence="1" id="KW-0547">Nucleotide-binding</keyword>
<feature type="domain" description="AAA+ ATPase" evidence="6">
    <location>
        <begin position="665"/>
        <end position="802"/>
    </location>
</feature>
<accession>A0ABD1FI44</accession>
<reference evidence="7 8" key="1">
    <citation type="submission" date="2024-05" db="EMBL/GenBank/DDBJ databases">
        <title>Genetic variation in Jamaican populations of the coffee berry borer (Hypothenemus hampei).</title>
        <authorList>
            <person name="Errbii M."/>
            <person name="Myrie A."/>
        </authorList>
    </citation>
    <scope>NUCLEOTIDE SEQUENCE [LARGE SCALE GENOMIC DNA]</scope>
    <source>
        <strain evidence="7">JA-Hopewell-2020-01-JO</strain>
        <tissue evidence="7">Whole body</tissue>
    </source>
</reference>
<dbReference type="InterPro" id="IPR027417">
    <property type="entry name" value="P-loop_NTPase"/>
</dbReference>
<dbReference type="Pfam" id="PF16725">
    <property type="entry name" value="Nucleolin_bd"/>
    <property type="match status" value="1"/>
</dbReference>
<feature type="coiled-coil region" evidence="4">
    <location>
        <begin position="49"/>
        <end position="76"/>
    </location>
</feature>
<dbReference type="Proteomes" id="UP001566132">
    <property type="component" value="Unassembled WGS sequence"/>
</dbReference>